<organism evidence="1 2">
    <name type="scientific">Arthrobacter crusticola</name>
    <dbReference type="NCBI Taxonomy" id="2547960"/>
    <lineage>
        <taxon>Bacteria</taxon>
        <taxon>Bacillati</taxon>
        <taxon>Actinomycetota</taxon>
        <taxon>Actinomycetes</taxon>
        <taxon>Micrococcales</taxon>
        <taxon>Micrococcaceae</taxon>
        <taxon>Arthrobacter</taxon>
    </lineage>
</organism>
<dbReference type="AlphaFoldDB" id="A0A4R5TXI6"/>
<sequence length="87" mass="9688">MTVLVQNFVPGLTREQYDGIATVLRDKLIAAPGFNAHYAYESEGGMTVVEVWEAATQHDAWFDNNVRPNLPVAVTQEKHELANKMTA</sequence>
<dbReference type="Proteomes" id="UP000295411">
    <property type="component" value="Unassembled WGS sequence"/>
</dbReference>
<evidence type="ECO:0000313" key="1">
    <source>
        <dbReference type="EMBL" id="TDK25860.1"/>
    </source>
</evidence>
<keyword evidence="2" id="KW-1185">Reference proteome</keyword>
<protein>
    <recommendedName>
        <fullName evidence="3">Antibiotic biosynthesis monooxygenase</fullName>
    </recommendedName>
</protein>
<evidence type="ECO:0000313" key="2">
    <source>
        <dbReference type="Proteomes" id="UP000295411"/>
    </source>
</evidence>
<reference evidence="1 2" key="1">
    <citation type="submission" date="2019-03" db="EMBL/GenBank/DDBJ databases">
        <title>Arthrobacter sp. nov., an bacterium isolated from biocrust in Mu Us Desert.</title>
        <authorList>
            <person name="Lixiong L."/>
        </authorList>
    </citation>
    <scope>NUCLEOTIDE SEQUENCE [LARGE SCALE GENOMIC DNA]</scope>
    <source>
        <strain evidence="1 2">SLN-3</strain>
    </source>
</reference>
<name>A0A4R5TXI6_9MICC</name>
<accession>A0A4R5TXI6</accession>
<evidence type="ECO:0008006" key="3">
    <source>
        <dbReference type="Google" id="ProtNLM"/>
    </source>
</evidence>
<dbReference type="RefSeq" id="WP_133404090.1">
    <property type="nucleotide sequence ID" value="NZ_SMTK01000003.1"/>
</dbReference>
<comment type="caution">
    <text evidence="1">The sequence shown here is derived from an EMBL/GenBank/DDBJ whole genome shotgun (WGS) entry which is preliminary data.</text>
</comment>
<dbReference type="OrthoDB" id="1550900at2"/>
<proteinExistence type="predicted"/>
<gene>
    <name evidence="1" type="ORF">E2F48_11615</name>
</gene>
<dbReference type="EMBL" id="SMTK01000003">
    <property type="protein sequence ID" value="TDK25860.1"/>
    <property type="molecule type" value="Genomic_DNA"/>
</dbReference>